<dbReference type="EMBL" id="CAEKDK010000002">
    <property type="protein sequence ID" value="CAB4268254.1"/>
    <property type="molecule type" value="Genomic_DNA"/>
</dbReference>
<feature type="region of interest" description="Disordered" evidence="1">
    <location>
        <begin position="41"/>
        <end position="79"/>
    </location>
</feature>
<proteinExistence type="predicted"/>
<feature type="compositionally biased region" description="Polar residues" evidence="1">
    <location>
        <begin position="60"/>
        <end position="70"/>
    </location>
</feature>
<sequence>MFQENKWSYFKKAVDDYAEMNTRPLQPPNCREIKHYVLSLSDAPSPHEGNHGPKQYRSVRAQSPKESVPNNAPKPSPKQSFRLFTHITVCIFAYLL</sequence>
<organism evidence="2 3">
    <name type="scientific">Prunus armeniaca</name>
    <name type="common">Apricot</name>
    <name type="synonym">Armeniaca vulgaris</name>
    <dbReference type="NCBI Taxonomy" id="36596"/>
    <lineage>
        <taxon>Eukaryota</taxon>
        <taxon>Viridiplantae</taxon>
        <taxon>Streptophyta</taxon>
        <taxon>Embryophyta</taxon>
        <taxon>Tracheophyta</taxon>
        <taxon>Spermatophyta</taxon>
        <taxon>Magnoliopsida</taxon>
        <taxon>eudicotyledons</taxon>
        <taxon>Gunneridae</taxon>
        <taxon>Pentapetalae</taxon>
        <taxon>rosids</taxon>
        <taxon>fabids</taxon>
        <taxon>Rosales</taxon>
        <taxon>Rosaceae</taxon>
        <taxon>Amygdaloideae</taxon>
        <taxon>Amygdaleae</taxon>
        <taxon>Prunus</taxon>
    </lineage>
</organism>
<accession>A0A6J5TYA2</accession>
<name>A0A6J5TYA2_PRUAR</name>
<dbReference type="AlphaFoldDB" id="A0A6J5TYA2"/>
<dbReference type="Proteomes" id="UP000507222">
    <property type="component" value="Unassembled WGS sequence"/>
</dbReference>
<reference evidence="2 3" key="1">
    <citation type="submission" date="2020-05" db="EMBL/GenBank/DDBJ databases">
        <authorList>
            <person name="Campoy J."/>
            <person name="Schneeberger K."/>
            <person name="Spophaly S."/>
        </authorList>
    </citation>
    <scope>NUCLEOTIDE SEQUENCE [LARGE SCALE GENOMIC DNA]</scope>
    <source>
        <strain evidence="2">PruArmRojPasFocal</strain>
    </source>
</reference>
<evidence type="ECO:0000313" key="3">
    <source>
        <dbReference type="Proteomes" id="UP000507222"/>
    </source>
</evidence>
<evidence type="ECO:0000256" key="1">
    <source>
        <dbReference type="SAM" id="MobiDB-lite"/>
    </source>
</evidence>
<protein>
    <submittedName>
        <fullName evidence="2">Uncharacterized protein</fullName>
    </submittedName>
</protein>
<gene>
    <name evidence="2" type="ORF">CURHAP_LOCUS11470</name>
</gene>
<evidence type="ECO:0000313" key="2">
    <source>
        <dbReference type="EMBL" id="CAB4268254.1"/>
    </source>
</evidence>